<evidence type="ECO:0000259" key="1">
    <source>
        <dbReference type="Pfam" id="PF25137"/>
    </source>
</evidence>
<dbReference type="Gene3D" id="1.20.1090.10">
    <property type="entry name" value="Dehydroquinate synthase-like - alpha domain"/>
    <property type="match status" value="1"/>
</dbReference>
<dbReference type="Pfam" id="PF25137">
    <property type="entry name" value="ADH_Fe_C"/>
    <property type="match status" value="1"/>
</dbReference>
<name>X1FPP3_9ZZZZ</name>
<dbReference type="SUPFAM" id="SSF56796">
    <property type="entry name" value="Dehydroquinate synthase-like"/>
    <property type="match status" value="1"/>
</dbReference>
<dbReference type="GO" id="GO:0005829">
    <property type="term" value="C:cytosol"/>
    <property type="evidence" value="ECO:0007669"/>
    <property type="project" value="TreeGrafter"/>
</dbReference>
<protein>
    <recommendedName>
        <fullName evidence="1">Fe-containing alcohol dehydrogenase-like C-terminal domain-containing protein</fullName>
    </recommendedName>
</protein>
<dbReference type="EMBL" id="BARU01024139">
    <property type="protein sequence ID" value="GAH47646.1"/>
    <property type="molecule type" value="Genomic_DNA"/>
</dbReference>
<dbReference type="GO" id="GO:1990002">
    <property type="term" value="F:methylglyoxal reductase (NADPH) (acetol producing) activity"/>
    <property type="evidence" value="ECO:0007669"/>
    <property type="project" value="TreeGrafter"/>
</dbReference>
<proteinExistence type="predicted"/>
<dbReference type="PANTHER" id="PTHR43633:SF1">
    <property type="entry name" value="ALCOHOL DEHYDROGENASE YQHD"/>
    <property type="match status" value="1"/>
</dbReference>
<feature type="non-terminal residue" evidence="2">
    <location>
        <position position="1"/>
    </location>
</feature>
<gene>
    <name evidence="2" type="ORF">S03H2_39091</name>
</gene>
<dbReference type="InterPro" id="IPR044731">
    <property type="entry name" value="BDH-like"/>
</dbReference>
<dbReference type="GO" id="GO:1990362">
    <property type="term" value="F:butanol dehydrogenase (NAD+) activity"/>
    <property type="evidence" value="ECO:0007669"/>
    <property type="project" value="InterPro"/>
</dbReference>
<accession>X1FPP3</accession>
<comment type="caution">
    <text evidence="2">The sequence shown here is derived from an EMBL/GenBank/DDBJ whole genome shotgun (WGS) entry which is preliminary data.</text>
</comment>
<reference evidence="2" key="1">
    <citation type="journal article" date="2014" name="Front. Microbiol.">
        <title>High frequency of phylogenetically diverse reductive dehalogenase-homologous genes in deep subseafloor sedimentary metagenomes.</title>
        <authorList>
            <person name="Kawai M."/>
            <person name="Futagami T."/>
            <person name="Toyoda A."/>
            <person name="Takaki Y."/>
            <person name="Nishi S."/>
            <person name="Hori S."/>
            <person name="Arai W."/>
            <person name="Tsubouchi T."/>
            <person name="Morono Y."/>
            <person name="Uchiyama I."/>
            <person name="Ito T."/>
            <person name="Fujiyama A."/>
            <person name="Inagaki F."/>
            <person name="Takami H."/>
        </authorList>
    </citation>
    <scope>NUCLEOTIDE SEQUENCE</scope>
    <source>
        <strain evidence="2">Expedition CK06-06</strain>
    </source>
</reference>
<sequence>STFSWNGFYVCGLGSFDMPIHMVGHTFSAFYDVPHGSAMSVSIPAVMKFHLKERIEKYSIFAKEIFGINGEISEKTAKAGIDALLNWYKKIGVPTTFKEANMPTNELDAMADDILITAEHWEIETYNKEMVLSILKLCL</sequence>
<feature type="domain" description="Fe-containing alcohol dehydrogenase-like C-terminal" evidence="1">
    <location>
        <begin position="19"/>
        <end position="136"/>
    </location>
</feature>
<organism evidence="2">
    <name type="scientific">marine sediment metagenome</name>
    <dbReference type="NCBI Taxonomy" id="412755"/>
    <lineage>
        <taxon>unclassified sequences</taxon>
        <taxon>metagenomes</taxon>
        <taxon>ecological metagenomes</taxon>
    </lineage>
</organism>
<evidence type="ECO:0000313" key="2">
    <source>
        <dbReference type="EMBL" id="GAH47646.1"/>
    </source>
</evidence>
<dbReference type="InterPro" id="IPR056798">
    <property type="entry name" value="ADH_Fe_C"/>
</dbReference>
<dbReference type="GO" id="GO:0008106">
    <property type="term" value="F:alcohol dehydrogenase (NADP+) activity"/>
    <property type="evidence" value="ECO:0007669"/>
    <property type="project" value="TreeGrafter"/>
</dbReference>
<dbReference type="AlphaFoldDB" id="X1FPP3"/>
<dbReference type="PANTHER" id="PTHR43633">
    <property type="entry name" value="ALCOHOL DEHYDROGENASE YQHD"/>
    <property type="match status" value="1"/>
</dbReference>